<sequence>MVLVRTSSQWAILLLRAHYSSNHFTVPTPVALVQNSFKRDPNGRGSEVMKYAPQSLPDGDSLDTNWNKGTFAQIGNNSAGQITVPTLHVLTTSI</sequence>
<evidence type="ECO:0000313" key="1">
    <source>
        <dbReference type="EMBL" id="GFS46859.1"/>
    </source>
</evidence>
<protein>
    <submittedName>
        <fullName evidence="1">Uncharacterized protein</fullName>
    </submittedName>
</protein>
<evidence type="ECO:0000313" key="2">
    <source>
        <dbReference type="Proteomes" id="UP000887013"/>
    </source>
</evidence>
<gene>
    <name evidence="1" type="ORF">NPIL_280821</name>
</gene>
<dbReference type="Proteomes" id="UP000887013">
    <property type="component" value="Unassembled WGS sequence"/>
</dbReference>
<name>A0A8X6MDK2_NEPPI</name>
<dbReference type="AlphaFoldDB" id="A0A8X6MDK2"/>
<keyword evidence="2" id="KW-1185">Reference proteome</keyword>
<organism evidence="1 2">
    <name type="scientific">Nephila pilipes</name>
    <name type="common">Giant wood spider</name>
    <name type="synonym">Nephila maculata</name>
    <dbReference type="NCBI Taxonomy" id="299642"/>
    <lineage>
        <taxon>Eukaryota</taxon>
        <taxon>Metazoa</taxon>
        <taxon>Ecdysozoa</taxon>
        <taxon>Arthropoda</taxon>
        <taxon>Chelicerata</taxon>
        <taxon>Arachnida</taxon>
        <taxon>Araneae</taxon>
        <taxon>Araneomorphae</taxon>
        <taxon>Entelegynae</taxon>
        <taxon>Araneoidea</taxon>
        <taxon>Nephilidae</taxon>
        <taxon>Nephila</taxon>
    </lineage>
</organism>
<reference evidence="1" key="1">
    <citation type="submission" date="2020-08" db="EMBL/GenBank/DDBJ databases">
        <title>Multicomponent nature underlies the extraordinary mechanical properties of spider dragline silk.</title>
        <authorList>
            <person name="Kono N."/>
            <person name="Nakamura H."/>
            <person name="Mori M."/>
            <person name="Yoshida Y."/>
            <person name="Ohtoshi R."/>
            <person name="Malay A.D."/>
            <person name="Moran D.A.P."/>
            <person name="Tomita M."/>
            <person name="Numata K."/>
            <person name="Arakawa K."/>
        </authorList>
    </citation>
    <scope>NUCLEOTIDE SEQUENCE</scope>
</reference>
<proteinExistence type="predicted"/>
<comment type="caution">
    <text evidence="1">The sequence shown here is derived from an EMBL/GenBank/DDBJ whole genome shotgun (WGS) entry which is preliminary data.</text>
</comment>
<dbReference type="OrthoDB" id="10559282at2759"/>
<dbReference type="EMBL" id="BMAW01044884">
    <property type="protein sequence ID" value="GFS46859.1"/>
    <property type="molecule type" value="Genomic_DNA"/>
</dbReference>
<accession>A0A8X6MDK2</accession>